<dbReference type="AlphaFoldDB" id="A0A521DK24"/>
<proteinExistence type="predicted"/>
<name>A0A521DK24_9SPHI</name>
<evidence type="ECO:0000256" key="1">
    <source>
        <dbReference type="SAM" id="SignalP"/>
    </source>
</evidence>
<evidence type="ECO:0000313" key="3">
    <source>
        <dbReference type="Proteomes" id="UP000315971"/>
    </source>
</evidence>
<dbReference type="Proteomes" id="UP000315971">
    <property type="component" value="Unassembled WGS sequence"/>
</dbReference>
<evidence type="ECO:0000313" key="2">
    <source>
        <dbReference type="EMBL" id="SMO71441.1"/>
    </source>
</evidence>
<feature type="signal peptide" evidence="1">
    <location>
        <begin position="1"/>
        <end position="23"/>
    </location>
</feature>
<protein>
    <submittedName>
        <fullName evidence="2">Uncharacterized protein</fullName>
    </submittedName>
</protein>
<accession>A0A521DK24</accession>
<gene>
    <name evidence="2" type="ORF">SAMN06265350_10724</name>
</gene>
<sequence>MLKHQSFLILALPLITISLSAFNYSKPAADLTKPITTTVCITNDSLEVINAADELPQFPVETQSCSILLIKILKHQLRFVLKMSRAT</sequence>
<feature type="chain" id="PRO_5022167572" evidence="1">
    <location>
        <begin position="24"/>
        <end position="87"/>
    </location>
</feature>
<keyword evidence="3" id="KW-1185">Reference proteome</keyword>
<dbReference type="EMBL" id="FXSZ01000007">
    <property type="protein sequence ID" value="SMO71441.1"/>
    <property type="molecule type" value="Genomic_DNA"/>
</dbReference>
<keyword evidence="1" id="KW-0732">Signal</keyword>
<reference evidence="2 3" key="1">
    <citation type="submission" date="2017-05" db="EMBL/GenBank/DDBJ databases">
        <authorList>
            <person name="Varghese N."/>
            <person name="Submissions S."/>
        </authorList>
    </citation>
    <scope>NUCLEOTIDE SEQUENCE [LARGE SCALE GENOMIC DNA]</scope>
    <source>
        <strain evidence="2 3">DSM 21342</strain>
    </source>
</reference>
<organism evidence="2 3">
    <name type="scientific">Solitalea koreensis</name>
    <dbReference type="NCBI Taxonomy" id="543615"/>
    <lineage>
        <taxon>Bacteria</taxon>
        <taxon>Pseudomonadati</taxon>
        <taxon>Bacteroidota</taxon>
        <taxon>Sphingobacteriia</taxon>
        <taxon>Sphingobacteriales</taxon>
        <taxon>Sphingobacteriaceae</taxon>
        <taxon>Solitalea</taxon>
    </lineage>
</organism>